<dbReference type="InterPro" id="IPR007845">
    <property type="entry name" value="HemS/ChuX_dom"/>
</dbReference>
<dbReference type="CDD" id="cd16831">
    <property type="entry name" value="HemS-like_C"/>
    <property type="match status" value="1"/>
</dbReference>
<organism evidence="2 3">
    <name type="scientific">Halopseudomonas bauzanensis</name>
    <dbReference type="NCBI Taxonomy" id="653930"/>
    <lineage>
        <taxon>Bacteria</taxon>
        <taxon>Pseudomonadati</taxon>
        <taxon>Pseudomonadota</taxon>
        <taxon>Gammaproteobacteria</taxon>
        <taxon>Pseudomonadales</taxon>
        <taxon>Pseudomonadaceae</taxon>
        <taxon>Halopseudomonas</taxon>
    </lineage>
</organism>
<feature type="domain" description="Haemin-degrading HemS/ChuX" evidence="1">
    <location>
        <begin position="219"/>
        <end position="349"/>
    </location>
</feature>
<evidence type="ECO:0000313" key="2">
    <source>
        <dbReference type="EMBL" id="TKA92731.1"/>
    </source>
</evidence>
<gene>
    <name evidence="2" type="ORF">FA869_00630</name>
</gene>
<accession>A0A4U0YSH2</accession>
<dbReference type="EMBL" id="SWAV01000001">
    <property type="protein sequence ID" value="TKA92731.1"/>
    <property type="molecule type" value="Genomic_DNA"/>
</dbReference>
<dbReference type="Gene3D" id="3.40.1570.10">
    <property type="entry name" value="HemS/ChuS/ChuX like domains"/>
    <property type="match status" value="2"/>
</dbReference>
<name>A0A4U0YSH2_9GAMM</name>
<protein>
    <submittedName>
        <fullName evidence="2">Hemin-degrading factor</fullName>
    </submittedName>
</protein>
<proteinExistence type="predicted"/>
<reference evidence="2 3" key="1">
    <citation type="submission" date="2019-04" db="EMBL/GenBank/DDBJ databases">
        <title>Crypto-aerobic microbial life in anoxic (sulfidic) marine sediments.</title>
        <authorList>
            <person name="Bhattacharya S."/>
            <person name="Roy C."/>
            <person name="Mondal N."/>
            <person name="Sarkar J."/>
            <person name="Mandal S."/>
            <person name="Rameez M.J."/>
            <person name="Ghosh W."/>
        </authorList>
    </citation>
    <scope>NUCLEOTIDE SEQUENCE [LARGE SCALE GENOMIC DNA]</scope>
    <source>
        <strain evidence="2 3">SBBB</strain>
    </source>
</reference>
<dbReference type="SUPFAM" id="SSF144064">
    <property type="entry name" value="Heme iron utilization protein-like"/>
    <property type="match status" value="1"/>
</dbReference>
<feature type="domain" description="Haemin-degrading HemS/ChuX" evidence="1">
    <location>
        <begin position="39"/>
        <end position="167"/>
    </location>
</feature>
<sequence>MTLQAHSATPTSPLFEAWQHLLQQQPRLRTRDVAEQLAVSEAELIASRLGIDTLRLRPEWAQLLPALEDLGRVMVLTRNAHCVHERKGVYRETTVAGSGKMGLVVSPDIDLRLFLSGWHSLFAVEQQTTRGLQRSLQVFDQQGMAIHKVFLTEQSDLDAWGQLLSRFAEADQSAQLDLQPAPIKQAERVDGEVDTGALAEDWRQLKDVHHFHAMLNRNKVGRLQALRLVGREWAEPLATQALPTVMTEAAAQQLPIMVFVGNRHCIQIHTGPVHELRWVGDWFNVLDADFNLHLKMPAVAQLWRVRKPSSDGVITSWEAYDADGELILQLFGARKPGQPELEGWRTLAELTPALGA</sequence>
<dbReference type="AlphaFoldDB" id="A0A4U0YSH2"/>
<dbReference type="GO" id="GO:0006826">
    <property type="term" value="P:iron ion transport"/>
    <property type="evidence" value="ECO:0007669"/>
    <property type="project" value="InterPro"/>
</dbReference>
<evidence type="ECO:0000259" key="1">
    <source>
        <dbReference type="Pfam" id="PF05171"/>
    </source>
</evidence>
<dbReference type="InterPro" id="IPR053733">
    <property type="entry name" value="Heme_Transport_Util_sf"/>
</dbReference>
<dbReference type="CDD" id="cd16830">
    <property type="entry name" value="HemS-like_N"/>
    <property type="match status" value="1"/>
</dbReference>
<comment type="caution">
    <text evidence="2">The sequence shown here is derived from an EMBL/GenBank/DDBJ whole genome shotgun (WGS) entry which is preliminary data.</text>
</comment>
<dbReference type="Pfam" id="PF05171">
    <property type="entry name" value="HemS"/>
    <property type="match status" value="2"/>
</dbReference>
<dbReference type="Proteomes" id="UP000305198">
    <property type="component" value="Unassembled WGS sequence"/>
</dbReference>
<evidence type="ECO:0000313" key="3">
    <source>
        <dbReference type="Proteomes" id="UP000305198"/>
    </source>
</evidence>
<dbReference type="RefSeq" id="WP_136868497.1">
    <property type="nucleotide sequence ID" value="NZ_SWAV01000001.1"/>
</dbReference>